<gene>
    <name evidence="2" type="ORF">EHO57_14000</name>
</gene>
<reference evidence="2 3" key="1">
    <citation type="journal article" date="2019" name="PLoS Negl. Trop. Dis.">
        <title>Revisiting the worldwide diversity of Leptospira species in the environment.</title>
        <authorList>
            <person name="Vincent A.T."/>
            <person name="Schiettekatte O."/>
            <person name="Bourhy P."/>
            <person name="Veyrier F.J."/>
            <person name="Picardeau M."/>
        </authorList>
    </citation>
    <scope>NUCLEOTIDE SEQUENCE [LARGE SCALE GENOMIC DNA]</scope>
    <source>
        <strain evidence="2 3">SSW18</strain>
    </source>
</reference>
<keyword evidence="1" id="KW-1133">Transmembrane helix</keyword>
<keyword evidence="1" id="KW-0472">Membrane</keyword>
<feature type="transmembrane region" description="Helical" evidence="1">
    <location>
        <begin position="20"/>
        <end position="36"/>
    </location>
</feature>
<evidence type="ECO:0000256" key="1">
    <source>
        <dbReference type="SAM" id="Phobius"/>
    </source>
</evidence>
<evidence type="ECO:0000313" key="2">
    <source>
        <dbReference type="EMBL" id="TGJ99868.1"/>
    </source>
</evidence>
<protein>
    <submittedName>
        <fullName evidence="2">Uncharacterized protein</fullName>
    </submittedName>
</protein>
<name>A0A5R2AST1_9LEPT</name>
<organism evidence="2 3">
    <name type="scientific">Leptospira langatensis</name>
    <dbReference type="NCBI Taxonomy" id="2484983"/>
    <lineage>
        <taxon>Bacteria</taxon>
        <taxon>Pseudomonadati</taxon>
        <taxon>Spirochaetota</taxon>
        <taxon>Spirochaetia</taxon>
        <taxon>Leptospirales</taxon>
        <taxon>Leptospiraceae</taxon>
        <taxon>Leptospira</taxon>
    </lineage>
</organism>
<accession>A0A5R2AST1</accession>
<comment type="caution">
    <text evidence="2">The sequence shown here is derived from an EMBL/GenBank/DDBJ whole genome shotgun (WGS) entry which is preliminary data.</text>
</comment>
<proteinExistence type="predicted"/>
<dbReference type="EMBL" id="RQER01000008">
    <property type="protein sequence ID" value="TGJ99868.1"/>
    <property type="molecule type" value="Genomic_DNA"/>
</dbReference>
<dbReference type="AlphaFoldDB" id="A0A5R2AST1"/>
<dbReference type="RefSeq" id="WP_135698374.1">
    <property type="nucleotide sequence ID" value="NZ_RQER01000008.1"/>
</dbReference>
<evidence type="ECO:0000313" key="3">
    <source>
        <dbReference type="Proteomes" id="UP000297946"/>
    </source>
</evidence>
<dbReference type="Proteomes" id="UP000297946">
    <property type="component" value="Unassembled WGS sequence"/>
</dbReference>
<sequence length="62" mass="6681">MNFDPNPSLSAVKNFVSQNKTLVIVLGIALLSYIAGRIHATHNNAIECDSNGIIIDPINFGK</sequence>
<keyword evidence="1" id="KW-0812">Transmembrane</keyword>